<proteinExistence type="predicted"/>
<protein>
    <submittedName>
        <fullName evidence="1">Uncharacterized protein</fullName>
    </submittedName>
</protein>
<gene>
    <name evidence="1" type="ORF">UFOVP689_46</name>
</gene>
<name>A0A6J5NGB2_9CAUD</name>
<sequence>MGIKVDVYGVRETLVELRKYEREAYVTIEKDLKTSAKPAADAVGREFPDEPLLNWHTSGGRKGKARLPEYNGASAKNKVRVAVSTKKPTGVGQHGLIRLQQSDAGGQVYDTAGSNIGAGRGSGASAGQKFVTNLDKHLRVKTRQGKYRSRVMYPATEKHLPLIEKAVELSIRKIDGEVQKRLNG</sequence>
<dbReference type="EMBL" id="LR796664">
    <property type="protein sequence ID" value="CAB4157752.1"/>
    <property type="molecule type" value="Genomic_DNA"/>
</dbReference>
<reference evidence="1" key="1">
    <citation type="submission" date="2020-04" db="EMBL/GenBank/DDBJ databases">
        <authorList>
            <person name="Chiriac C."/>
            <person name="Salcher M."/>
            <person name="Ghai R."/>
            <person name="Kavagutti S V."/>
        </authorList>
    </citation>
    <scope>NUCLEOTIDE SEQUENCE</scope>
</reference>
<organism evidence="1">
    <name type="scientific">uncultured Caudovirales phage</name>
    <dbReference type="NCBI Taxonomy" id="2100421"/>
    <lineage>
        <taxon>Viruses</taxon>
        <taxon>Duplodnaviria</taxon>
        <taxon>Heunggongvirae</taxon>
        <taxon>Uroviricota</taxon>
        <taxon>Caudoviricetes</taxon>
        <taxon>Peduoviridae</taxon>
        <taxon>Maltschvirus</taxon>
        <taxon>Maltschvirus maltsch</taxon>
    </lineage>
</organism>
<evidence type="ECO:0000313" key="1">
    <source>
        <dbReference type="EMBL" id="CAB4157752.1"/>
    </source>
</evidence>
<accession>A0A6J5NGB2</accession>